<accession>C7N758</accession>
<dbReference type="RefSeq" id="WP_012798845.1">
    <property type="nucleotide sequence ID" value="NC_013165.1"/>
</dbReference>
<gene>
    <name evidence="1" type="ordered locus">Shel_17240</name>
</gene>
<reference evidence="1 2" key="1">
    <citation type="journal article" date="2009" name="Stand. Genomic Sci.">
        <title>Complete genome sequence of Slackia heliotrinireducens type strain (RHS 1).</title>
        <authorList>
            <person name="Pukall R."/>
            <person name="Lapidus A."/>
            <person name="Nolan M."/>
            <person name="Copeland A."/>
            <person name="Glavina Del Rio T."/>
            <person name="Lucas S."/>
            <person name="Chen F."/>
            <person name="Tice H."/>
            <person name="Cheng J.F."/>
            <person name="Chertkov O."/>
            <person name="Bruce D."/>
            <person name="Goodwin L."/>
            <person name="Kuske C."/>
            <person name="Brettin T."/>
            <person name="Detter J.C."/>
            <person name="Han C."/>
            <person name="Pitluck S."/>
            <person name="Pati A."/>
            <person name="Mavrommatis K."/>
            <person name="Ivanova N."/>
            <person name="Ovchinnikova G."/>
            <person name="Chen A."/>
            <person name="Palaniappan K."/>
            <person name="Schneider S."/>
            <person name="Rohde M."/>
            <person name="Chain P."/>
            <person name="D'haeseleer P."/>
            <person name="Goker M."/>
            <person name="Bristow J."/>
            <person name="Eisen J.A."/>
            <person name="Markowitz V."/>
            <person name="Kyrpides N.C."/>
            <person name="Klenk H.P."/>
            <person name="Hugenholtz P."/>
        </authorList>
    </citation>
    <scope>NUCLEOTIDE SEQUENCE [LARGE SCALE GENOMIC DNA]</scope>
    <source>
        <strain evidence="2">ATCC 29202 / DSM 20476 / NCTC 11029 / RHS 1</strain>
    </source>
</reference>
<proteinExistence type="predicted"/>
<dbReference type="Proteomes" id="UP000002026">
    <property type="component" value="Chromosome"/>
</dbReference>
<sequence length="155" mass="15453">MAMQVQDIIGMVAKAVIQNPEVLTTLMEHPYSTVRQATGEENVSKEEASQVVAGVSALAAGNQVDYGSLATMAAKLLSENGDSVHALASSMLGGAVAAPVDETSGATAPAAASADTIANLTKLAGSGLIPGVDLSDGIGLDDVIGFATSLLGLKK</sequence>
<evidence type="ECO:0000313" key="1">
    <source>
        <dbReference type="EMBL" id="ACV22743.1"/>
    </source>
</evidence>
<name>C7N758_SLAHD</name>
<protein>
    <submittedName>
        <fullName evidence="1">Uncharacterized protein</fullName>
    </submittedName>
</protein>
<organism evidence="1 2">
    <name type="scientific">Slackia heliotrinireducens (strain ATCC 29202 / DSM 20476 / NCTC 11029 / RHS 1)</name>
    <name type="common">Peptococcus heliotrinreducens</name>
    <dbReference type="NCBI Taxonomy" id="471855"/>
    <lineage>
        <taxon>Bacteria</taxon>
        <taxon>Bacillati</taxon>
        <taxon>Actinomycetota</taxon>
        <taxon>Coriobacteriia</taxon>
        <taxon>Eggerthellales</taxon>
        <taxon>Eggerthellaceae</taxon>
        <taxon>Slackia</taxon>
    </lineage>
</organism>
<dbReference type="AlphaFoldDB" id="C7N758"/>
<evidence type="ECO:0000313" key="2">
    <source>
        <dbReference type="Proteomes" id="UP000002026"/>
    </source>
</evidence>
<keyword evidence="2" id="KW-1185">Reference proteome</keyword>
<dbReference type="KEGG" id="shi:Shel_17240"/>
<dbReference type="EMBL" id="CP001684">
    <property type="protein sequence ID" value="ACV22743.1"/>
    <property type="molecule type" value="Genomic_DNA"/>
</dbReference>
<dbReference type="HOGENOM" id="CLU_1694358_0_0_11"/>